<dbReference type="EMBL" id="JAVDWO010000002">
    <property type="protein sequence ID" value="MDR7191868.1"/>
    <property type="molecule type" value="Genomic_DNA"/>
</dbReference>
<name>A0ABU1XSZ3_9GAMM</name>
<proteinExistence type="predicted"/>
<dbReference type="Gene3D" id="3.40.30.10">
    <property type="entry name" value="Glutaredoxin"/>
    <property type="match status" value="1"/>
</dbReference>
<dbReference type="SUPFAM" id="SSF52833">
    <property type="entry name" value="Thioredoxin-like"/>
    <property type="match status" value="1"/>
</dbReference>
<reference evidence="2 3" key="1">
    <citation type="submission" date="2023-07" db="EMBL/GenBank/DDBJ databases">
        <title>Sorghum-associated microbial communities from plants grown in Nebraska, USA.</title>
        <authorList>
            <person name="Schachtman D."/>
        </authorList>
    </citation>
    <scope>NUCLEOTIDE SEQUENCE [LARGE SCALE GENOMIC DNA]</scope>
    <source>
        <strain evidence="2 3">4099</strain>
    </source>
</reference>
<sequence>MGARIVCFLFAAACGVTLLLTFKNRELSAENAELHQRLVTPVLGSWLPDTTLRDIDDLTIDLHGDVRAHRVIHVMDPACGVCEASLPGVRSLQNELKAESQGALLIVSASPEEALRTYRDDHELGGVRFVQSDSKLHSQMGVRVVPTTMVSDSDGRVLAAHVGLLDTNAVNRILTETRSERRRGAVEMPREEGL</sequence>
<feature type="domain" description="Alkyl hydroperoxide reductase subunit C/ Thiol specific antioxidant" evidence="1">
    <location>
        <begin position="46"/>
        <end position="157"/>
    </location>
</feature>
<dbReference type="Pfam" id="PF00578">
    <property type="entry name" value="AhpC-TSA"/>
    <property type="match status" value="1"/>
</dbReference>
<dbReference type="Proteomes" id="UP001256588">
    <property type="component" value="Unassembled WGS sequence"/>
</dbReference>
<organism evidence="2 3">
    <name type="scientific">Luteimonas terrae</name>
    <dbReference type="NCBI Taxonomy" id="1530191"/>
    <lineage>
        <taxon>Bacteria</taxon>
        <taxon>Pseudomonadati</taxon>
        <taxon>Pseudomonadota</taxon>
        <taxon>Gammaproteobacteria</taxon>
        <taxon>Lysobacterales</taxon>
        <taxon>Lysobacteraceae</taxon>
        <taxon>Luteimonas</taxon>
    </lineage>
</organism>
<dbReference type="RefSeq" id="WP_310232627.1">
    <property type="nucleotide sequence ID" value="NZ_JAVDWO010000002.1"/>
</dbReference>
<evidence type="ECO:0000259" key="1">
    <source>
        <dbReference type="Pfam" id="PF00578"/>
    </source>
</evidence>
<dbReference type="InterPro" id="IPR000866">
    <property type="entry name" value="AhpC/TSA"/>
</dbReference>
<comment type="caution">
    <text evidence="2">The sequence shown here is derived from an EMBL/GenBank/DDBJ whole genome shotgun (WGS) entry which is preliminary data.</text>
</comment>
<gene>
    <name evidence="2" type="ORF">J2W68_000576</name>
</gene>
<dbReference type="InterPro" id="IPR036249">
    <property type="entry name" value="Thioredoxin-like_sf"/>
</dbReference>
<accession>A0ABU1XSZ3</accession>
<evidence type="ECO:0000313" key="2">
    <source>
        <dbReference type="EMBL" id="MDR7191868.1"/>
    </source>
</evidence>
<evidence type="ECO:0000313" key="3">
    <source>
        <dbReference type="Proteomes" id="UP001256588"/>
    </source>
</evidence>
<protein>
    <submittedName>
        <fullName evidence="2">Peroxiredoxin</fullName>
    </submittedName>
</protein>
<keyword evidence="3" id="KW-1185">Reference proteome</keyword>